<accession>A0A2X0IP92</accession>
<dbReference type="Pfam" id="PF19054">
    <property type="entry name" value="DUF5753"/>
    <property type="match status" value="1"/>
</dbReference>
<dbReference type="RefSeq" id="WP_111499870.1">
    <property type="nucleotide sequence ID" value="NZ_QKYN01000027.1"/>
</dbReference>
<dbReference type="EMBL" id="QKYN01000027">
    <property type="protein sequence ID" value="RAG86457.1"/>
    <property type="molecule type" value="Genomic_DNA"/>
</dbReference>
<dbReference type="InterPro" id="IPR010982">
    <property type="entry name" value="Lambda_DNA-bd_dom_sf"/>
</dbReference>
<evidence type="ECO:0000313" key="3">
    <source>
        <dbReference type="Proteomes" id="UP000248889"/>
    </source>
</evidence>
<dbReference type="AlphaFoldDB" id="A0A2X0IP92"/>
<dbReference type="SMART" id="SM00530">
    <property type="entry name" value="HTH_XRE"/>
    <property type="match status" value="1"/>
</dbReference>
<dbReference type="Proteomes" id="UP000248889">
    <property type="component" value="Unassembled WGS sequence"/>
</dbReference>
<proteinExistence type="predicted"/>
<dbReference type="Gene3D" id="1.10.260.40">
    <property type="entry name" value="lambda repressor-like DNA-binding domains"/>
    <property type="match status" value="1"/>
</dbReference>
<dbReference type="InterPro" id="IPR043917">
    <property type="entry name" value="DUF5753"/>
</dbReference>
<evidence type="ECO:0000259" key="1">
    <source>
        <dbReference type="PROSITE" id="PS50943"/>
    </source>
</evidence>
<sequence length="284" mass="31552">MVRSPSSSAQQARERVAARLHEIRSGADLTVRVLAERMGVSPAKVSRIENAITPPSAADIAAWCQACDQQGEAADLVAMAQQADELYVEWRRRHRPGLLHAQELQLGIDQRAKLQRSYSSVAIPGPFQTYEYALAMLRAFARFHGNEPGDLEAAATKRVERSALLHANGHRFVVLVDEHLLRQRFGSTALLRGQLEHLLDLQRLPAVAFGVVPFSAERPAMWCPESFRIYDRELVQLETLTAVISVTAPADVALYERAFVELGRMALYYGEAASARIRAALQEL</sequence>
<feature type="domain" description="HTH cro/C1-type" evidence="1">
    <location>
        <begin position="20"/>
        <end position="76"/>
    </location>
</feature>
<comment type="caution">
    <text evidence="2">The sequence shown here is derived from an EMBL/GenBank/DDBJ whole genome shotgun (WGS) entry which is preliminary data.</text>
</comment>
<reference evidence="2 3" key="1">
    <citation type="submission" date="2018-06" db="EMBL/GenBank/DDBJ databases">
        <title>Streptacidiphilus pinicola sp. nov., isolated from pine grove soil.</title>
        <authorList>
            <person name="Roh S.G."/>
            <person name="Park S."/>
            <person name="Kim M.-K."/>
            <person name="Yun B.-R."/>
            <person name="Park J."/>
            <person name="Kim M.J."/>
            <person name="Kim Y.S."/>
            <person name="Kim S.B."/>
        </authorList>
    </citation>
    <scope>NUCLEOTIDE SEQUENCE [LARGE SCALE GENOMIC DNA]</scope>
    <source>
        <strain evidence="2 3">MMS16-CNU450</strain>
    </source>
</reference>
<dbReference type="SUPFAM" id="SSF47413">
    <property type="entry name" value="lambda repressor-like DNA-binding domains"/>
    <property type="match status" value="1"/>
</dbReference>
<dbReference type="OrthoDB" id="4966777at2"/>
<organism evidence="2 3">
    <name type="scientific">Streptacidiphilus pinicola</name>
    <dbReference type="NCBI Taxonomy" id="2219663"/>
    <lineage>
        <taxon>Bacteria</taxon>
        <taxon>Bacillati</taxon>
        <taxon>Actinomycetota</taxon>
        <taxon>Actinomycetes</taxon>
        <taxon>Kitasatosporales</taxon>
        <taxon>Streptomycetaceae</taxon>
        <taxon>Streptacidiphilus</taxon>
    </lineage>
</organism>
<gene>
    <name evidence="2" type="ORF">DN069_06505</name>
</gene>
<dbReference type="CDD" id="cd00093">
    <property type="entry name" value="HTH_XRE"/>
    <property type="match status" value="1"/>
</dbReference>
<dbReference type="InterPro" id="IPR001387">
    <property type="entry name" value="Cro/C1-type_HTH"/>
</dbReference>
<dbReference type="GO" id="GO:0003677">
    <property type="term" value="F:DNA binding"/>
    <property type="evidence" value="ECO:0007669"/>
    <property type="project" value="InterPro"/>
</dbReference>
<name>A0A2X0IP92_9ACTN</name>
<dbReference type="PROSITE" id="PS50943">
    <property type="entry name" value="HTH_CROC1"/>
    <property type="match status" value="1"/>
</dbReference>
<evidence type="ECO:0000313" key="2">
    <source>
        <dbReference type="EMBL" id="RAG86457.1"/>
    </source>
</evidence>
<keyword evidence="3" id="KW-1185">Reference proteome</keyword>
<protein>
    <submittedName>
        <fullName evidence="2">Transcriptional regulator</fullName>
    </submittedName>
</protein>
<dbReference type="Pfam" id="PF13560">
    <property type="entry name" value="HTH_31"/>
    <property type="match status" value="1"/>
</dbReference>